<evidence type="ECO:0008006" key="6">
    <source>
        <dbReference type="Google" id="ProtNLM"/>
    </source>
</evidence>
<evidence type="ECO:0000256" key="3">
    <source>
        <dbReference type="ARBA" id="ARBA00023052"/>
    </source>
</evidence>
<dbReference type="GO" id="GO:0005829">
    <property type="term" value="C:cytosol"/>
    <property type="evidence" value="ECO:0007669"/>
    <property type="project" value="TreeGrafter"/>
</dbReference>
<dbReference type="GO" id="GO:0004591">
    <property type="term" value="F:oxoglutarate dehydrogenase (succinyl-transferring) activity"/>
    <property type="evidence" value="ECO:0007669"/>
    <property type="project" value="TreeGrafter"/>
</dbReference>
<dbReference type="InterPro" id="IPR011603">
    <property type="entry name" value="2oxoglutarate_DH_E1"/>
</dbReference>
<gene>
    <name evidence="5" type="ORF">LCGC14_0905060</name>
</gene>
<keyword evidence="2" id="KW-0560">Oxidoreductase</keyword>
<reference evidence="5" key="1">
    <citation type="journal article" date="2015" name="Nature">
        <title>Complex archaea that bridge the gap between prokaryotes and eukaryotes.</title>
        <authorList>
            <person name="Spang A."/>
            <person name="Saw J.H."/>
            <person name="Jorgensen S.L."/>
            <person name="Zaremba-Niedzwiedzka K."/>
            <person name="Martijn J."/>
            <person name="Lind A.E."/>
            <person name="van Eijk R."/>
            <person name="Schleper C."/>
            <person name="Guy L."/>
            <person name="Ettema T.J."/>
        </authorList>
    </citation>
    <scope>NUCLEOTIDE SEQUENCE</scope>
</reference>
<dbReference type="GO" id="GO:0006099">
    <property type="term" value="P:tricarboxylic acid cycle"/>
    <property type="evidence" value="ECO:0007669"/>
    <property type="project" value="TreeGrafter"/>
</dbReference>
<keyword evidence="4" id="KW-0175">Coiled coil</keyword>
<evidence type="ECO:0000256" key="2">
    <source>
        <dbReference type="ARBA" id="ARBA00023002"/>
    </source>
</evidence>
<dbReference type="GO" id="GO:0030976">
    <property type="term" value="F:thiamine pyrophosphate binding"/>
    <property type="evidence" value="ECO:0007669"/>
    <property type="project" value="InterPro"/>
</dbReference>
<accession>A0A0F9NZX4</accession>
<keyword evidence="3" id="KW-0786">Thiamine pyrophosphate</keyword>
<evidence type="ECO:0000313" key="5">
    <source>
        <dbReference type="EMBL" id="KKN23424.1"/>
    </source>
</evidence>
<evidence type="ECO:0000256" key="4">
    <source>
        <dbReference type="SAM" id="Coils"/>
    </source>
</evidence>
<feature type="coiled-coil region" evidence="4">
    <location>
        <begin position="284"/>
        <end position="311"/>
    </location>
</feature>
<sequence length="336" mass="38227">MHISDPEQRAWIQERIEGTGKEVRFTEQGKKAILNKLIEAELFERFIDVKYTGTKRFGLDGSESIIPALEQIIKRGGQLGVREIVIGMPHRGRLNFLSNVKPPQQVVTMKPMADQMQVWAGTHNKTPKQMAKIITGDWSANRLFPKDQIIAKYLRRMWFSSSISWLIALAMEEQATDIGLWGIDLESGEEYISQFVGCVHLLDLAQHKGINIHLPKDCGLLRDPAPYPDCYETHFALVTEKKTAWLRHNLQIGENEHATTQAELHRKEGELLTLRSQKTTGEVIQKCEGELVAANQKMGQLAAQINQLRGELSTLDYLRRMYVMGMKQPEDPGWAL</sequence>
<dbReference type="InterPro" id="IPR029061">
    <property type="entry name" value="THDP-binding"/>
</dbReference>
<dbReference type="GO" id="GO:0045252">
    <property type="term" value="C:oxoglutarate dehydrogenase complex"/>
    <property type="evidence" value="ECO:0007669"/>
    <property type="project" value="TreeGrafter"/>
</dbReference>
<dbReference type="EMBL" id="LAZR01002972">
    <property type="protein sequence ID" value="KKN23424.1"/>
    <property type="molecule type" value="Genomic_DNA"/>
</dbReference>
<organism evidence="5">
    <name type="scientific">marine sediment metagenome</name>
    <dbReference type="NCBI Taxonomy" id="412755"/>
    <lineage>
        <taxon>unclassified sequences</taxon>
        <taxon>metagenomes</taxon>
        <taxon>ecological metagenomes</taxon>
    </lineage>
</organism>
<comment type="cofactor">
    <cofactor evidence="1">
        <name>thiamine diphosphate</name>
        <dbReference type="ChEBI" id="CHEBI:58937"/>
    </cofactor>
</comment>
<dbReference type="AlphaFoldDB" id="A0A0F9NZX4"/>
<name>A0A0F9NZX4_9ZZZZ</name>
<comment type="caution">
    <text evidence="5">The sequence shown here is derived from an EMBL/GenBank/DDBJ whole genome shotgun (WGS) entry which is preliminary data.</text>
</comment>
<dbReference type="PANTHER" id="PTHR23152:SF4">
    <property type="entry name" value="2-OXOADIPATE DEHYDROGENASE COMPLEX COMPONENT E1"/>
    <property type="match status" value="1"/>
</dbReference>
<dbReference type="SUPFAM" id="SSF52518">
    <property type="entry name" value="Thiamin diphosphate-binding fold (THDP-binding)"/>
    <property type="match status" value="1"/>
</dbReference>
<protein>
    <recommendedName>
        <fullName evidence="6">Dehydrogenase E1 component domain-containing protein</fullName>
    </recommendedName>
</protein>
<dbReference type="Gene3D" id="3.40.50.970">
    <property type="match status" value="1"/>
</dbReference>
<dbReference type="PANTHER" id="PTHR23152">
    <property type="entry name" value="2-OXOGLUTARATE DEHYDROGENASE"/>
    <property type="match status" value="1"/>
</dbReference>
<evidence type="ECO:0000256" key="1">
    <source>
        <dbReference type="ARBA" id="ARBA00001964"/>
    </source>
</evidence>
<proteinExistence type="predicted"/>